<gene>
    <name evidence="1" type="ORF">BWX89_00094</name>
</gene>
<accession>A0A1V6CEA6</accession>
<dbReference type="Proteomes" id="UP000485562">
    <property type="component" value="Unassembled WGS sequence"/>
</dbReference>
<dbReference type="AlphaFoldDB" id="A0A1V6CEA6"/>
<organism evidence="1">
    <name type="scientific">candidate division TA06 bacterium ADurb.Bin131</name>
    <dbReference type="NCBI Taxonomy" id="1852827"/>
    <lineage>
        <taxon>Bacteria</taxon>
        <taxon>Bacteria division TA06</taxon>
    </lineage>
</organism>
<comment type="caution">
    <text evidence="1">The sequence shown here is derived from an EMBL/GenBank/DDBJ whole genome shotgun (WGS) entry which is preliminary data.</text>
</comment>
<name>A0A1V6CEA6_UNCT6</name>
<sequence length="188" mass="20850">MAEKLTVSQIRELYEAIAEENKTLPNFDEVDFETKWMVIELNRRLALGISTEQGAGEGKTIEEQIDELITKINATLAYDQAGFFVGKPENEQKLFSIPVARKFVLPENCLGSQAKVAIAPHASATFSIKKNGFQIGTFTFGAGVTNATFVCDETIFEVGDVLEIYSPTIKDSDLSDPCWNFKINLEIT</sequence>
<proteinExistence type="predicted"/>
<dbReference type="EMBL" id="MWDQ01000021">
    <property type="protein sequence ID" value="OQB75203.1"/>
    <property type="molecule type" value="Genomic_DNA"/>
</dbReference>
<evidence type="ECO:0000313" key="1">
    <source>
        <dbReference type="EMBL" id="OQB75203.1"/>
    </source>
</evidence>
<protein>
    <submittedName>
        <fullName evidence="1">Uncharacterized protein</fullName>
    </submittedName>
</protein>
<reference evidence="1" key="1">
    <citation type="submission" date="2017-02" db="EMBL/GenBank/DDBJ databases">
        <title>Delving into the versatile metabolic prowess of the omnipresent phylum Bacteroidetes.</title>
        <authorList>
            <person name="Nobu M.K."/>
            <person name="Mei R."/>
            <person name="Narihiro T."/>
            <person name="Kuroda K."/>
            <person name="Liu W.-T."/>
        </authorList>
    </citation>
    <scope>NUCLEOTIDE SEQUENCE</scope>
    <source>
        <strain evidence="1">ADurb.Bin131</strain>
    </source>
</reference>